<dbReference type="SUPFAM" id="SSF46785">
    <property type="entry name" value="Winged helix' DNA-binding domain"/>
    <property type="match status" value="1"/>
</dbReference>
<protein>
    <recommendedName>
        <fullName evidence="3">MarR family transcriptional regulator</fullName>
    </recommendedName>
</protein>
<gene>
    <name evidence="1" type="ORF">M9980_11450</name>
</gene>
<evidence type="ECO:0008006" key="3">
    <source>
        <dbReference type="Google" id="ProtNLM"/>
    </source>
</evidence>
<dbReference type="InterPro" id="IPR036388">
    <property type="entry name" value="WH-like_DNA-bd_sf"/>
</dbReference>
<evidence type="ECO:0000313" key="2">
    <source>
        <dbReference type="Proteomes" id="UP001055580"/>
    </source>
</evidence>
<dbReference type="EMBL" id="CP098401">
    <property type="protein sequence ID" value="URW75157.1"/>
    <property type="molecule type" value="Genomic_DNA"/>
</dbReference>
<organism evidence="1 2">
    <name type="scientific">Sphingomonas donggukensis</name>
    <dbReference type="NCBI Taxonomy" id="2949093"/>
    <lineage>
        <taxon>Bacteria</taxon>
        <taxon>Pseudomonadati</taxon>
        <taxon>Pseudomonadota</taxon>
        <taxon>Alphaproteobacteria</taxon>
        <taxon>Sphingomonadales</taxon>
        <taxon>Sphingomonadaceae</taxon>
        <taxon>Sphingomonas</taxon>
    </lineage>
</organism>
<keyword evidence="2" id="KW-1185">Reference proteome</keyword>
<dbReference type="RefSeq" id="WP_250750901.1">
    <property type="nucleotide sequence ID" value="NZ_CP098401.1"/>
</dbReference>
<reference evidence="1" key="1">
    <citation type="submission" date="2022-05" db="EMBL/GenBank/DDBJ databases">
        <title>Sphingomonas sp. strain RMG20 Genome sequencing and assembly.</title>
        <authorList>
            <person name="Kim I."/>
        </authorList>
    </citation>
    <scope>NUCLEOTIDE SEQUENCE</scope>
    <source>
        <strain evidence="1">RMG20</strain>
    </source>
</reference>
<dbReference type="InterPro" id="IPR036390">
    <property type="entry name" value="WH_DNA-bd_sf"/>
</dbReference>
<evidence type="ECO:0000313" key="1">
    <source>
        <dbReference type="EMBL" id="URW75157.1"/>
    </source>
</evidence>
<dbReference type="Proteomes" id="UP001055580">
    <property type="component" value="Chromosome"/>
</dbReference>
<accession>A0ABY4TSA5</accession>
<proteinExistence type="predicted"/>
<sequence>MSGPSYGDERLFLIIADTPAGAALATAAVADGGGRVADTVPLAAATTRLDRQSRIDGVIVELAGTDEDAIAELLPVVARQAQECRAGMVVAVSHKEIDAAWAAIPDGTASVVCDATITDRVVALAALSRTHALHDVSRADDERMRQLNAEVSRFAETLMRLSRDAPETPGPAARESPLRFGSELHEPPATSDIAGTDVRNLIRARRLRSGFFPGELFADPAWDMLLDLFAAGIEHRRVSVSSLCIAAAVPGTTALRWIGTMVDAGLFERQPDQRDRRRAYIGLSPRARSGMHGYFAAAQRAGLSPA</sequence>
<name>A0ABY4TSA5_9SPHN</name>
<dbReference type="Gene3D" id="1.10.10.10">
    <property type="entry name" value="Winged helix-like DNA-binding domain superfamily/Winged helix DNA-binding domain"/>
    <property type="match status" value="1"/>
</dbReference>